<evidence type="ECO:0000313" key="3">
    <source>
        <dbReference type="EMBL" id="SMC82555.1"/>
    </source>
</evidence>
<sequence length="346" mass="35908">MNLTALLAAFCGGAFGAAFGGLTAFIFVGIVGIGGVAAGMCGATFNWLGVIPFGSFYGPHIMFAGGVGAAAFARKMGYLEAGKDIFTALVSLKKPVVLVIGGLVGMLGYVLNYGFAAVFPGKVDTVALTVFASAIIAKVIFGDRGLKEVFGETPADIKKIGGRLSVYSTGMWLPYVNTAAEKTMIGLAAGGGSACLTYWMMQDAAAAPYAIYIPFFLSVITLIWVQIGVKIPVTHHISLCASYGLLISGGNLIWGLAGGMIAAFMGDLVAKLFFVYGDCWVDPPATGIAFTSVVLFTVLPLTGVFGLTGAYSYIIPSAILAAAVLYGMVQSAEMKSKKHAEYVKVP</sequence>
<feature type="transmembrane region" description="Helical" evidence="1">
    <location>
        <begin position="209"/>
        <end position="229"/>
    </location>
</feature>
<proteinExistence type="predicted"/>
<dbReference type="Pfam" id="PF25928">
    <property type="entry name" value="DUF7973"/>
    <property type="match status" value="1"/>
</dbReference>
<evidence type="ECO:0000259" key="2">
    <source>
        <dbReference type="Pfam" id="PF25928"/>
    </source>
</evidence>
<accession>A0A1W2CBA8</accession>
<dbReference type="AlphaFoldDB" id="A0A1W2CBA8"/>
<evidence type="ECO:0000313" key="4">
    <source>
        <dbReference type="Proteomes" id="UP000192790"/>
    </source>
</evidence>
<feature type="transmembrane region" description="Helical" evidence="1">
    <location>
        <begin position="311"/>
        <end position="329"/>
    </location>
</feature>
<dbReference type="Proteomes" id="UP000192790">
    <property type="component" value="Unassembled WGS sequence"/>
</dbReference>
<feature type="domain" description="DUF7973" evidence="2">
    <location>
        <begin position="3"/>
        <end position="308"/>
    </location>
</feature>
<keyword evidence="4" id="KW-1185">Reference proteome</keyword>
<dbReference type="STRING" id="1122930.SAMN02745168_2707"/>
<keyword evidence="1" id="KW-0812">Transmembrane</keyword>
<dbReference type="EMBL" id="FWXW01000009">
    <property type="protein sequence ID" value="SMC82555.1"/>
    <property type="molecule type" value="Genomic_DNA"/>
</dbReference>
<protein>
    <recommendedName>
        <fullName evidence="2">DUF7973 domain-containing protein</fullName>
    </recommendedName>
</protein>
<feature type="transmembrane region" description="Helical" evidence="1">
    <location>
        <begin position="26"/>
        <end position="48"/>
    </location>
</feature>
<dbReference type="OrthoDB" id="4484645at2"/>
<dbReference type="InterPro" id="IPR058279">
    <property type="entry name" value="DUF7973"/>
</dbReference>
<dbReference type="RefSeq" id="WP_084235374.1">
    <property type="nucleotide sequence ID" value="NZ_FWXW01000009.1"/>
</dbReference>
<feature type="transmembrane region" description="Helical" evidence="1">
    <location>
        <begin position="286"/>
        <end position="305"/>
    </location>
</feature>
<evidence type="ECO:0000256" key="1">
    <source>
        <dbReference type="SAM" id="Phobius"/>
    </source>
</evidence>
<keyword evidence="1" id="KW-1133">Transmembrane helix</keyword>
<reference evidence="3 4" key="1">
    <citation type="submission" date="2017-04" db="EMBL/GenBank/DDBJ databases">
        <authorList>
            <person name="Afonso C.L."/>
            <person name="Miller P.J."/>
            <person name="Scott M.A."/>
            <person name="Spackman E."/>
            <person name="Goraichik I."/>
            <person name="Dimitrov K.M."/>
            <person name="Suarez D.L."/>
            <person name="Swayne D.E."/>
        </authorList>
    </citation>
    <scope>NUCLEOTIDE SEQUENCE [LARGE SCALE GENOMIC DNA]</scope>
    <source>
        <strain evidence="3 4">DSM 12816</strain>
    </source>
</reference>
<feature type="transmembrane region" description="Helical" evidence="1">
    <location>
        <begin position="252"/>
        <end position="274"/>
    </location>
</feature>
<gene>
    <name evidence="3" type="ORF">SAMN02745168_2707</name>
</gene>
<feature type="transmembrane region" description="Helical" evidence="1">
    <location>
        <begin position="96"/>
        <end position="119"/>
    </location>
</feature>
<name>A0A1W2CBA8_9FIRM</name>
<keyword evidence="1" id="KW-0472">Membrane</keyword>
<organism evidence="3 4">
    <name type="scientific">Papillibacter cinnamivorans DSM 12816</name>
    <dbReference type="NCBI Taxonomy" id="1122930"/>
    <lineage>
        <taxon>Bacteria</taxon>
        <taxon>Bacillati</taxon>
        <taxon>Bacillota</taxon>
        <taxon>Clostridia</taxon>
        <taxon>Eubacteriales</taxon>
        <taxon>Oscillospiraceae</taxon>
        <taxon>Papillibacter</taxon>
    </lineage>
</organism>
<feature type="transmembrane region" description="Helical" evidence="1">
    <location>
        <begin position="125"/>
        <end position="141"/>
    </location>
</feature>